<evidence type="ECO:0000313" key="2">
    <source>
        <dbReference type="EMBL" id="BAD44914.1"/>
    </source>
</evidence>
<dbReference type="EMBL" id="AP002871">
    <property type="protein sequence ID" value="BAD44914.1"/>
    <property type="molecule type" value="Genomic_DNA"/>
</dbReference>
<feature type="region of interest" description="Disordered" evidence="1">
    <location>
        <begin position="102"/>
        <end position="127"/>
    </location>
</feature>
<proteinExistence type="predicted"/>
<protein>
    <submittedName>
        <fullName evidence="2">Uncharacterized protein</fullName>
    </submittedName>
</protein>
<gene>
    <name evidence="2" type="ORF">P0475H04.40</name>
</gene>
<accession>Q657U6</accession>
<sequence length="127" mass="13451">MESSLLSGSVCIDAPVDGEDGETERWRRSGAMAGELVACTLEERHLSIRATWSSSAKTPPIRAAWSSLAARHSIRAGERGEVVVVARVVVIIFVLYSSASVGIGGEDTDREWKGEPAPAEGGKGDRA</sequence>
<dbReference type="Proteomes" id="UP000817658">
    <property type="component" value="Chromosome 1"/>
</dbReference>
<reference evidence="2" key="1">
    <citation type="journal article" date="2002" name="Nature">
        <title>The genome sequence and structure of rice chromosome 1.</title>
        <authorList>
            <person name="Sasaki T."/>
            <person name="Matsumoto T."/>
            <person name="Yamamoto K."/>
            <person name="Sakata K."/>
            <person name="Baba T."/>
            <person name="Katayose Y."/>
            <person name="Wu J."/>
            <person name="Niimura Y."/>
            <person name="Cheng Z."/>
            <person name="Nagamura Y."/>
            <person name="Antonio B.A."/>
            <person name="Kanamori H."/>
            <person name="Hosokawa S."/>
            <person name="Masukawa M."/>
            <person name="Arikawa K."/>
            <person name="Chiden Y."/>
            <person name="Hayashi M."/>
            <person name="Okamoto M."/>
            <person name="Ando T."/>
            <person name="Aoki H."/>
            <person name="Arita K."/>
            <person name="Hamada M."/>
            <person name="Harada C."/>
            <person name="Hijishita S."/>
            <person name="Honda M."/>
            <person name="Ichikawa Y."/>
            <person name="Idonuma A."/>
            <person name="Iijima M."/>
            <person name="Ikeda M."/>
            <person name="Ikeno M."/>
            <person name="Itoh S."/>
            <person name="Itoh T."/>
            <person name="Itoh Y."/>
            <person name="Itoh Y."/>
            <person name="Iwabuchi A."/>
            <person name="Kamiya K."/>
            <person name="Karasawa W."/>
            <person name="Katagiri S."/>
            <person name="Kikuta A."/>
            <person name="Kobayashi N."/>
            <person name="Kono I."/>
            <person name="Machita K."/>
            <person name="Maehara T."/>
            <person name="Mizuno H."/>
            <person name="Mizubayashi T."/>
            <person name="Mukai Y."/>
            <person name="Nagasaki H."/>
            <person name="Nakashima M."/>
            <person name="Nakama Y."/>
            <person name="Nakamichi Y."/>
            <person name="Nakamura M."/>
            <person name="Namiki N."/>
            <person name="Negishi M."/>
            <person name="Ohta I."/>
            <person name="Ono N."/>
            <person name="Saji S."/>
            <person name="Sakai K."/>
            <person name="Shibata M."/>
            <person name="Shimokawa T."/>
            <person name="Shomura A."/>
            <person name="Song J."/>
            <person name="Takazaki Y."/>
            <person name="Terasawa K."/>
            <person name="Tsuji K."/>
            <person name="Waki K."/>
            <person name="Yamagata H."/>
            <person name="Yamane H."/>
            <person name="Yoshiki S."/>
            <person name="Yoshihara R."/>
            <person name="Yukawa K."/>
            <person name="Zhong H."/>
            <person name="Iwama H."/>
            <person name="Endo T."/>
            <person name="Ito H."/>
            <person name="Hahn J.H."/>
            <person name="Kim H.I."/>
            <person name="Eun M.Y."/>
            <person name="Yano M."/>
            <person name="Jiang J."/>
            <person name="Gojobori T."/>
        </authorList>
    </citation>
    <scope>NUCLEOTIDE SEQUENCE</scope>
</reference>
<feature type="region of interest" description="Disordered" evidence="1">
    <location>
        <begin position="1"/>
        <end position="24"/>
    </location>
</feature>
<evidence type="ECO:0000256" key="1">
    <source>
        <dbReference type="SAM" id="MobiDB-lite"/>
    </source>
</evidence>
<organism evidence="2">
    <name type="scientific">Oryza sativa subsp. japonica</name>
    <name type="common">Rice</name>
    <dbReference type="NCBI Taxonomy" id="39947"/>
    <lineage>
        <taxon>Eukaryota</taxon>
        <taxon>Viridiplantae</taxon>
        <taxon>Streptophyta</taxon>
        <taxon>Embryophyta</taxon>
        <taxon>Tracheophyta</taxon>
        <taxon>Spermatophyta</taxon>
        <taxon>Magnoliopsida</taxon>
        <taxon>Liliopsida</taxon>
        <taxon>Poales</taxon>
        <taxon>Poaceae</taxon>
        <taxon>BOP clade</taxon>
        <taxon>Oryzoideae</taxon>
        <taxon>Oryzeae</taxon>
        <taxon>Oryzinae</taxon>
        <taxon>Oryza</taxon>
        <taxon>Oryza sativa</taxon>
    </lineage>
</organism>
<name>Q657U6_ORYSJ</name>
<dbReference type="AlphaFoldDB" id="Q657U6"/>